<keyword evidence="3" id="KW-1185">Reference proteome</keyword>
<evidence type="ECO:0000313" key="2">
    <source>
        <dbReference type="EMBL" id="AJC73856.1"/>
    </source>
</evidence>
<dbReference type="EMBL" id="CP007141">
    <property type="protein sequence ID" value="AJC73856.1"/>
    <property type="molecule type" value="Genomic_DNA"/>
</dbReference>
<dbReference type="Pfam" id="PF00535">
    <property type="entry name" value="Glycos_transf_2"/>
    <property type="match status" value="1"/>
</dbReference>
<dbReference type="Gene3D" id="3.90.550.10">
    <property type="entry name" value="Spore Coat Polysaccharide Biosynthesis Protein SpsA, Chain A"/>
    <property type="match status" value="1"/>
</dbReference>
<gene>
    <name evidence="2" type="ORF">AJ81_06250</name>
</gene>
<dbReference type="InterPro" id="IPR029044">
    <property type="entry name" value="Nucleotide-diphossugar_trans"/>
</dbReference>
<feature type="domain" description="Glycosyltransferase 2-like" evidence="1">
    <location>
        <begin position="9"/>
        <end position="127"/>
    </location>
</feature>
<dbReference type="InterPro" id="IPR011990">
    <property type="entry name" value="TPR-like_helical_dom_sf"/>
</dbReference>
<dbReference type="RefSeq" id="WP_231845452.1">
    <property type="nucleotide sequence ID" value="NZ_CP007141.1"/>
</dbReference>
<dbReference type="GO" id="GO:0016740">
    <property type="term" value="F:transferase activity"/>
    <property type="evidence" value="ECO:0007669"/>
    <property type="project" value="UniProtKB-KW"/>
</dbReference>
<dbReference type="Gene3D" id="1.25.40.10">
    <property type="entry name" value="Tetratricopeptide repeat domain"/>
    <property type="match status" value="1"/>
</dbReference>
<dbReference type="Proteomes" id="UP000077469">
    <property type="component" value="Chromosome"/>
</dbReference>
<dbReference type="InterPro" id="IPR001173">
    <property type="entry name" value="Glyco_trans_2-like"/>
</dbReference>
<protein>
    <submittedName>
        <fullName evidence="2">Glycosyltransferase</fullName>
    </submittedName>
</protein>
<dbReference type="SUPFAM" id="SSF48452">
    <property type="entry name" value="TPR-like"/>
    <property type="match status" value="1"/>
</dbReference>
<name>A0A0X1KRA7_9THEM</name>
<dbReference type="PANTHER" id="PTHR43630:SF2">
    <property type="entry name" value="GLYCOSYLTRANSFERASE"/>
    <property type="match status" value="1"/>
</dbReference>
<dbReference type="AlphaFoldDB" id="A0A0X1KRA7"/>
<dbReference type="KEGG" id="phy:AJ81_06250"/>
<dbReference type="CDD" id="cd02511">
    <property type="entry name" value="Beta4Glucosyltransferase"/>
    <property type="match status" value="1"/>
</dbReference>
<dbReference type="PATRIC" id="fig|1123384.7.peg.1258"/>
<dbReference type="SUPFAM" id="SSF53448">
    <property type="entry name" value="Nucleotide-diphospho-sugar transferases"/>
    <property type="match status" value="1"/>
</dbReference>
<organism evidence="2 3">
    <name type="scientific">Pseudothermotoga hypogea DSM 11164 = NBRC 106472</name>
    <dbReference type="NCBI Taxonomy" id="1123384"/>
    <lineage>
        <taxon>Bacteria</taxon>
        <taxon>Thermotogati</taxon>
        <taxon>Thermotogota</taxon>
        <taxon>Thermotogae</taxon>
        <taxon>Thermotogales</taxon>
        <taxon>Thermotogaceae</taxon>
        <taxon>Pseudothermotoga</taxon>
    </lineage>
</organism>
<dbReference type="STRING" id="1123384.AJ81_06250"/>
<dbReference type="PANTHER" id="PTHR43630">
    <property type="entry name" value="POLY-BETA-1,6-N-ACETYL-D-GLUCOSAMINE SYNTHASE"/>
    <property type="match status" value="1"/>
</dbReference>
<evidence type="ECO:0000313" key="3">
    <source>
        <dbReference type="Proteomes" id="UP000077469"/>
    </source>
</evidence>
<keyword evidence="2" id="KW-0808">Transferase</keyword>
<reference evidence="2 3" key="1">
    <citation type="submission" date="2014-01" db="EMBL/GenBank/DDBJ databases">
        <title>Genome sequencing of Thermotog hypogea.</title>
        <authorList>
            <person name="Zhang X."/>
            <person name="Alvare G."/>
            <person name="Fristensky B."/>
            <person name="Chen L."/>
            <person name="Suen T."/>
            <person name="Chen Q."/>
            <person name="Ma K."/>
        </authorList>
    </citation>
    <scope>NUCLEOTIDE SEQUENCE [LARGE SCALE GENOMIC DNA]</scope>
    <source>
        <strain evidence="2 3">DSM 11164</strain>
    </source>
</reference>
<dbReference type="PaxDb" id="1123384-AJ81_06250"/>
<proteinExistence type="predicted"/>
<sequence>MQKRKCLLSVAMIVKDEEHNIRRALDSIKDVADEIVVVDTGSTDKTPQIVREYTDKLYFHPWKNDFSEARNNSLKYPTCEWVLIFDADEEASEDFRKNIRSFLESLPPDVNTVYLPTLSYLDWDFKRSEVASTPRIFRNGTVYYKNIVHNQAIYKPKVVNANFLIYHYGYIWTRKLKKQKYERTGNLIRKHLQSCKNDQERLYYLVQLYKTEKTGGTLYQASEVGWQALQLLKKLTSVPAIGLEFLYLFSVDLLNAGLYDLAEQLSKTAIQAVPEYPDPYLSLIHVSFKKKDWQTLLKHYDDFKKAVEHASINIEKFGWTIMSFKDVPTADLLAMIAAIEVEDYDKFNEIALERFEKDEDVREDLVQYLLNKASAKDAEKALPGLKKLLEFARRKNLQLNAQAFYEKVVEKRLPVKLEEILLKQITPFSYYLIKRLETNADLLLDFLSSGQHEKLVRENGVGGLLFVYTHLRDDEKKPFLEKFLEDEDSLIKGVAKALYADHLLKESKFLEAIRAYRDSIQLVPELSQFIKPIVEDLKTRLDPTIEGVYEELYRFYAKQKEFMIDFKKYAGNDVSKLYLISDSDVALYVSAVHTDKAEKSVELLSKIKDPSKFPMYHYRMAKFYNKFDKEKAFVHHIKAVETNEKLADLVLGRFSYTGLYPNATLNWFDRSDTIVWVGNISEKFPTLGVIHPIRAWKRAKNGLLYAIPFPIDESIKAYKDLEKEFGIESFAKVKESQLRQALVETNWDNVEKTESLESFEHLFEDLGVETSNDSKRRIVLEGIETQLDLSKLVGDSKEALIFYHFPNLSDENDLVWFYPAFRVLRSSAQMRKELSKLGFHLVKEFFFDRGLRCVWVKREGSDP</sequence>
<evidence type="ECO:0000259" key="1">
    <source>
        <dbReference type="Pfam" id="PF00535"/>
    </source>
</evidence>
<accession>A0A0X1KRA7</accession>